<dbReference type="OrthoDB" id="9808492at2"/>
<name>A0A5M6I1U8_9HYPH</name>
<organism evidence="1 2">
    <name type="scientific">Blastochloris sulfoviridis</name>
    <dbReference type="NCBI Taxonomy" id="50712"/>
    <lineage>
        <taxon>Bacteria</taxon>
        <taxon>Pseudomonadati</taxon>
        <taxon>Pseudomonadota</taxon>
        <taxon>Alphaproteobacteria</taxon>
        <taxon>Hyphomicrobiales</taxon>
        <taxon>Blastochloridaceae</taxon>
        <taxon>Blastochloris</taxon>
    </lineage>
</organism>
<dbReference type="Proteomes" id="UP000323886">
    <property type="component" value="Unassembled WGS sequence"/>
</dbReference>
<protein>
    <submittedName>
        <fullName evidence="1">Uncharacterized protein</fullName>
    </submittedName>
</protein>
<keyword evidence="2" id="KW-1185">Reference proteome</keyword>
<evidence type="ECO:0000313" key="1">
    <source>
        <dbReference type="EMBL" id="KAA5601788.1"/>
    </source>
</evidence>
<reference evidence="1 2" key="1">
    <citation type="submission" date="2019-09" db="EMBL/GenBank/DDBJ databases">
        <title>Draft Whole-Genome sequence of Blastochloris sulfoviridis DSM 729.</title>
        <authorList>
            <person name="Meyer T.E."/>
            <person name="Kyndt J.A."/>
        </authorList>
    </citation>
    <scope>NUCLEOTIDE SEQUENCE [LARGE SCALE GENOMIC DNA]</scope>
    <source>
        <strain evidence="1 2">DSM 729</strain>
    </source>
</reference>
<dbReference type="RefSeq" id="WP_150097295.1">
    <property type="nucleotide sequence ID" value="NZ_VWPL01000012.1"/>
</dbReference>
<accession>A0A5M6I1U8</accession>
<gene>
    <name evidence="1" type="ORF">F1193_08745</name>
</gene>
<dbReference type="AlphaFoldDB" id="A0A5M6I1U8"/>
<evidence type="ECO:0000313" key="2">
    <source>
        <dbReference type="Proteomes" id="UP000323886"/>
    </source>
</evidence>
<dbReference type="Pfam" id="PF13289">
    <property type="entry name" value="SIR2_2"/>
    <property type="match status" value="1"/>
</dbReference>
<proteinExistence type="predicted"/>
<sequence>MLPNLKMGLENTGFIFGAGTSFEAGYPLISGLTTIVVDGLNTTERQTLDDVLGTAGKPYDSTKASPNMEEIADLVTEHSINSGSGSSSALVARLRALVTEAILGVTTPKLDNHMRFLKLLKQRAFGRAACIYIFTTNYDVLFELAGAEAGVVVETGFIGSVERFFDHQRFSLACGALQPQSRFTEHPVLTVRLIKLHGSISWIARDGQVFERHPGAIAPSEKRVMVLPRRRKVIDTLMAPHDQLFGLTSRTIGADCKYLATCGFSFGDDHINQDLLAPPLAGGKARVFAFCAEETKGIATLRGLKTFSAGFQTGGIKEGIDHTDGTDCWKFSRFVDLFE</sequence>
<comment type="caution">
    <text evidence="1">The sequence shown here is derived from an EMBL/GenBank/DDBJ whole genome shotgun (WGS) entry which is preliminary data.</text>
</comment>
<dbReference type="EMBL" id="VWPL01000012">
    <property type="protein sequence ID" value="KAA5601788.1"/>
    <property type="molecule type" value="Genomic_DNA"/>
</dbReference>